<dbReference type="GO" id="GO:0009089">
    <property type="term" value="P:lysine biosynthetic process via diaminopimelate"/>
    <property type="evidence" value="ECO:0007669"/>
    <property type="project" value="UniProtKB-UniRule"/>
</dbReference>
<evidence type="ECO:0000313" key="10">
    <source>
        <dbReference type="EMBL" id="MCD9879186.1"/>
    </source>
</evidence>
<feature type="active site" description="Proton donor" evidence="8">
    <location>
        <position position="74"/>
    </location>
</feature>
<dbReference type="RefSeq" id="WP_232653484.1">
    <property type="nucleotide sequence ID" value="NZ_JAJSBI010000026.1"/>
</dbReference>
<dbReference type="PANTHER" id="PTHR31689:SF0">
    <property type="entry name" value="DIAMINOPIMELATE EPIMERASE"/>
    <property type="match status" value="1"/>
</dbReference>
<evidence type="ECO:0000256" key="8">
    <source>
        <dbReference type="HAMAP-Rule" id="MF_00197"/>
    </source>
</evidence>
<feature type="active site" description="Proton acceptor" evidence="8">
    <location>
        <position position="206"/>
    </location>
</feature>
<comment type="caution">
    <text evidence="8">Lacks conserved residue(s) required for the propagation of feature annotation.</text>
</comment>
<evidence type="ECO:0000256" key="5">
    <source>
        <dbReference type="ARBA" id="ARBA00023154"/>
    </source>
</evidence>
<feature type="binding site" evidence="8">
    <location>
        <position position="11"/>
    </location>
    <ligand>
        <name>substrate</name>
    </ligand>
</feature>
<gene>
    <name evidence="8 10" type="primary">dapF</name>
    <name evidence="10" type="ORF">LJ657_37425</name>
</gene>
<keyword evidence="4 8" id="KW-0028">Amino-acid biosynthesis</keyword>
<evidence type="ECO:0000256" key="2">
    <source>
        <dbReference type="ARBA" id="ARBA00010219"/>
    </source>
</evidence>
<dbReference type="Pfam" id="PF01678">
    <property type="entry name" value="DAP_epimerase"/>
    <property type="match status" value="2"/>
</dbReference>
<feature type="binding site" evidence="8">
    <location>
        <begin position="75"/>
        <end position="76"/>
    </location>
    <ligand>
        <name>substrate</name>
    </ligand>
</feature>
<evidence type="ECO:0000256" key="1">
    <source>
        <dbReference type="ARBA" id="ARBA00005196"/>
    </source>
</evidence>
<feature type="site" description="Could be important to modulate the pK values of the two catalytic cysteine residues" evidence="8">
    <location>
        <position position="196"/>
    </location>
</feature>
<dbReference type="PANTHER" id="PTHR31689">
    <property type="entry name" value="DIAMINOPIMELATE EPIMERASE, CHLOROPLASTIC"/>
    <property type="match status" value="1"/>
</dbReference>
<dbReference type="HAMAP" id="MF_00197">
    <property type="entry name" value="DAP_epimerase"/>
    <property type="match status" value="1"/>
</dbReference>
<dbReference type="GO" id="GO:0005829">
    <property type="term" value="C:cytosol"/>
    <property type="evidence" value="ECO:0007669"/>
    <property type="project" value="TreeGrafter"/>
</dbReference>
<feature type="site" description="Could be important to modulate the pK values of the two catalytic cysteine residues" evidence="8">
    <location>
        <position position="146"/>
    </location>
</feature>
<dbReference type="GO" id="GO:0008837">
    <property type="term" value="F:diaminopimelate epimerase activity"/>
    <property type="evidence" value="ECO:0007669"/>
    <property type="project" value="UniProtKB-UniRule"/>
</dbReference>
<accession>A0A9Q3VXJ3</accession>
<dbReference type="Proteomes" id="UP001108029">
    <property type="component" value="Unassembled WGS sequence"/>
</dbReference>
<organism evidence="10 11">
    <name type="scientific">Streptomyces guryensis</name>
    <dbReference type="NCBI Taxonomy" id="2886947"/>
    <lineage>
        <taxon>Bacteria</taxon>
        <taxon>Bacillati</taxon>
        <taxon>Actinomycetota</taxon>
        <taxon>Actinomycetes</taxon>
        <taxon>Kitasatosporales</taxon>
        <taxon>Streptomycetaceae</taxon>
        <taxon>Streptomyces</taxon>
    </lineage>
</organism>
<sequence>MRFRKIHGAGNDFVLLSDLGPEGDKEWPKEAERLCARRTGVGADGLVISRLISDRPAVLEVACFNADGSIATMCGNALRCSAWAAHRDYGFQQLTLHMAGVVHEALVSDDSVWVTAEVSEVLPRRLQVVINGRPTWFDSADTGTEHVVAIVDDVDAIDPVMVGRLVRHHADVAPLGTNVNFVQAVGHQALKIRTYERGVEAETLSCGSGAVAAVVVATMRGLVARRAVTVHNRAGQPLTVRPHDARPTRTQWVGGPVTHTFEGVLA</sequence>
<feature type="binding site" evidence="8">
    <location>
        <begin position="207"/>
        <end position="208"/>
    </location>
    <ligand>
        <name>substrate</name>
    </ligand>
</feature>
<keyword evidence="6 8" id="KW-0413">Isomerase</keyword>
<feature type="binding site" evidence="8">
    <location>
        <begin position="196"/>
        <end position="197"/>
    </location>
    <ligand>
        <name>substrate</name>
    </ligand>
</feature>
<dbReference type="InterPro" id="IPR001653">
    <property type="entry name" value="DAP_epimerase_DapF"/>
</dbReference>
<dbReference type="AlphaFoldDB" id="A0A9Q3VXJ3"/>
<keyword evidence="11" id="KW-1185">Reference proteome</keyword>
<dbReference type="EC" id="5.1.1.7" evidence="3 8"/>
<feature type="active site" evidence="9">
    <location>
        <position position="74"/>
    </location>
</feature>
<dbReference type="InterPro" id="IPR018510">
    <property type="entry name" value="DAP_epimerase_AS"/>
</dbReference>
<comment type="similarity">
    <text evidence="2 8">Belongs to the diaminopimelate epimerase family.</text>
</comment>
<evidence type="ECO:0000256" key="4">
    <source>
        <dbReference type="ARBA" id="ARBA00022605"/>
    </source>
</evidence>
<evidence type="ECO:0000256" key="6">
    <source>
        <dbReference type="ARBA" id="ARBA00023235"/>
    </source>
</evidence>
<comment type="subcellular location">
    <subcellularLocation>
        <location evidence="8">Cytoplasm</location>
    </subcellularLocation>
</comment>
<reference evidence="10" key="1">
    <citation type="submission" date="2021-12" db="EMBL/GenBank/DDBJ databases">
        <authorList>
            <person name="Lee J.-H."/>
            <person name="Kim S.-B."/>
        </authorList>
    </citation>
    <scope>NUCLEOTIDE SEQUENCE</scope>
    <source>
        <strain evidence="10">NR30</strain>
    </source>
</reference>
<comment type="function">
    <text evidence="8">Catalyzes the stereoinversion of LL-2,6-diaminopimelate (L,L-DAP) to meso-diaminopimelate (meso-DAP), a precursor of L-lysine and an essential component of the bacterial peptidoglycan.</text>
</comment>
<dbReference type="NCBIfam" id="TIGR00652">
    <property type="entry name" value="DapF"/>
    <property type="match status" value="1"/>
</dbReference>
<name>A0A9Q3VXJ3_9ACTN</name>
<comment type="subunit">
    <text evidence="8">Homodimer.</text>
</comment>
<dbReference type="EMBL" id="JAJSBI010000026">
    <property type="protein sequence ID" value="MCD9879186.1"/>
    <property type="molecule type" value="Genomic_DNA"/>
</dbReference>
<feature type="binding site" evidence="8">
    <location>
        <position position="178"/>
    </location>
    <ligand>
        <name>substrate</name>
    </ligand>
</feature>
<evidence type="ECO:0000313" key="11">
    <source>
        <dbReference type="Proteomes" id="UP001108029"/>
    </source>
</evidence>
<evidence type="ECO:0000256" key="3">
    <source>
        <dbReference type="ARBA" id="ARBA00013080"/>
    </source>
</evidence>
<dbReference type="PROSITE" id="PS01326">
    <property type="entry name" value="DAP_EPIMERASE"/>
    <property type="match status" value="1"/>
</dbReference>
<feature type="binding site" evidence="8">
    <location>
        <position position="65"/>
    </location>
    <ligand>
        <name>substrate</name>
    </ligand>
</feature>
<comment type="caution">
    <text evidence="10">The sequence shown here is derived from an EMBL/GenBank/DDBJ whole genome shotgun (WGS) entry which is preliminary data.</text>
</comment>
<dbReference type="SUPFAM" id="SSF54506">
    <property type="entry name" value="Diaminopimelate epimerase-like"/>
    <property type="match status" value="2"/>
</dbReference>
<evidence type="ECO:0000256" key="7">
    <source>
        <dbReference type="ARBA" id="ARBA00051712"/>
    </source>
</evidence>
<comment type="pathway">
    <text evidence="1 8">Amino-acid biosynthesis; L-lysine biosynthesis via DAP pathway; DL-2,6-diaminopimelate from LL-2,6-diaminopimelate: step 1/1.</text>
</comment>
<comment type="catalytic activity">
    <reaction evidence="7 8">
        <text>(2S,6S)-2,6-diaminopimelate = meso-2,6-diaminopimelate</text>
        <dbReference type="Rhea" id="RHEA:15393"/>
        <dbReference type="ChEBI" id="CHEBI:57609"/>
        <dbReference type="ChEBI" id="CHEBI:57791"/>
        <dbReference type="EC" id="5.1.1.7"/>
    </reaction>
</comment>
<protein>
    <recommendedName>
        <fullName evidence="3 8">Diaminopimelate epimerase</fullName>
        <shortName evidence="8">DAP epimerase</shortName>
        <ecNumber evidence="3 8">5.1.1.7</ecNumber>
    </recommendedName>
    <alternativeName>
        <fullName evidence="8">PLP-independent amino acid racemase</fullName>
    </alternativeName>
</protein>
<evidence type="ECO:0000256" key="9">
    <source>
        <dbReference type="PROSITE-ProRule" id="PRU10125"/>
    </source>
</evidence>
<dbReference type="Gene3D" id="3.10.310.10">
    <property type="entry name" value="Diaminopimelate Epimerase, Chain A, domain 1"/>
    <property type="match status" value="2"/>
</dbReference>
<proteinExistence type="inferred from homology"/>
<keyword evidence="5 8" id="KW-0457">Lysine biosynthesis</keyword>
<keyword evidence="8" id="KW-0963">Cytoplasm</keyword>